<proteinExistence type="predicted"/>
<dbReference type="EMBL" id="JAIQCV010000008">
    <property type="protein sequence ID" value="KAH1072118.1"/>
    <property type="molecule type" value="Genomic_DNA"/>
</dbReference>
<gene>
    <name evidence="1" type="ORF">J1N35_024446</name>
</gene>
<dbReference type="Proteomes" id="UP000828251">
    <property type="component" value="Unassembled WGS sequence"/>
</dbReference>
<organism evidence="1 2">
    <name type="scientific">Gossypium stocksii</name>
    <dbReference type="NCBI Taxonomy" id="47602"/>
    <lineage>
        <taxon>Eukaryota</taxon>
        <taxon>Viridiplantae</taxon>
        <taxon>Streptophyta</taxon>
        <taxon>Embryophyta</taxon>
        <taxon>Tracheophyta</taxon>
        <taxon>Spermatophyta</taxon>
        <taxon>Magnoliopsida</taxon>
        <taxon>eudicotyledons</taxon>
        <taxon>Gunneridae</taxon>
        <taxon>Pentapetalae</taxon>
        <taxon>rosids</taxon>
        <taxon>malvids</taxon>
        <taxon>Malvales</taxon>
        <taxon>Malvaceae</taxon>
        <taxon>Malvoideae</taxon>
        <taxon>Gossypium</taxon>
    </lineage>
</organism>
<comment type="caution">
    <text evidence="1">The sequence shown here is derived from an EMBL/GenBank/DDBJ whole genome shotgun (WGS) entry which is preliminary data.</text>
</comment>
<name>A0A9D3V7G5_9ROSI</name>
<accession>A0A9D3V7G5</accession>
<protein>
    <submittedName>
        <fullName evidence="1">Uncharacterized protein</fullName>
    </submittedName>
</protein>
<evidence type="ECO:0000313" key="2">
    <source>
        <dbReference type="Proteomes" id="UP000828251"/>
    </source>
</evidence>
<dbReference type="AlphaFoldDB" id="A0A9D3V7G5"/>
<keyword evidence="2" id="KW-1185">Reference proteome</keyword>
<sequence>MLFIRSVFLAPFSSQIGLSSNILYRSCLAGNIFCPKAMTIVWVNLKTQLGSLSGILGGAYYGNKGMHPYSRTRISAVWTLLRNAFNWVRNIMWMAEEQAGCRFQLLLENIRGL</sequence>
<reference evidence="1 2" key="1">
    <citation type="journal article" date="2021" name="Plant Biotechnol. J.">
        <title>Multi-omics assisted identification of the key and species-specific regulatory components of drought-tolerant mechanisms in Gossypium stocksii.</title>
        <authorList>
            <person name="Yu D."/>
            <person name="Ke L."/>
            <person name="Zhang D."/>
            <person name="Wu Y."/>
            <person name="Sun Y."/>
            <person name="Mei J."/>
            <person name="Sun J."/>
            <person name="Sun Y."/>
        </authorList>
    </citation>
    <scope>NUCLEOTIDE SEQUENCE [LARGE SCALE GENOMIC DNA]</scope>
    <source>
        <strain evidence="2">cv. E1</strain>
        <tissue evidence="1">Leaf</tissue>
    </source>
</reference>
<evidence type="ECO:0000313" key="1">
    <source>
        <dbReference type="EMBL" id="KAH1072118.1"/>
    </source>
</evidence>